<sequence>MKKPFFLLLLSFLVLISCSSDDDNPANPPDSMMSDDDDPPVVVDDDTQNSGPCESGSAGGFPCNGYDLLGRISLGEFNANGGNDIWGWTDPMTSREYALVGLDNGTAFVDITDEANLVYLGKLPTATTPSGWRDIKVYQDHAYVVSEAADHGMQVFDLTRLRDVTDPPVNFTADNRYTGIGNSHNIVINEATGYAYPVGTNREDAFSGGVHFINIQDPKNPVAAGGYGGSGYTHDAQVVTYNGPDADYAGSEIFIGANETSVVIVDITDKDNPALITGTNYPSTAYTHQGWFTEDQRYFILGDEIDEINFGFNSRTLVFDLSDLDSPTLHATYLGPTQAIDHNGYVKADQYFLANYTAGMRVLDISGIADETIVEEGFFDTVPGNDQTNFSGVWSVYPYFESGKIVLSDMNSGLFVIRASN</sequence>
<accession>A0A6L9E8H4</accession>
<comment type="caution">
    <text evidence="3">The sequence shown here is derived from an EMBL/GenBank/DDBJ whole genome shotgun (WGS) entry which is preliminary data.</text>
</comment>
<dbReference type="NCBIfam" id="TIGR04312">
    <property type="entry name" value="choice_anch_B"/>
    <property type="match status" value="1"/>
</dbReference>
<keyword evidence="2" id="KW-0732">Signal</keyword>
<organism evidence="3 4">
    <name type="scientific">Poritiphilus flavus</name>
    <dbReference type="NCBI Taxonomy" id="2697053"/>
    <lineage>
        <taxon>Bacteria</taxon>
        <taxon>Pseudomonadati</taxon>
        <taxon>Bacteroidota</taxon>
        <taxon>Flavobacteriia</taxon>
        <taxon>Flavobacteriales</taxon>
        <taxon>Flavobacteriaceae</taxon>
        <taxon>Poritiphilus</taxon>
    </lineage>
</organism>
<feature type="chain" id="PRO_5026930230" evidence="2">
    <location>
        <begin position="23"/>
        <end position="421"/>
    </location>
</feature>
<feature type="compositionally biased region" description="Acidic residues" evidence="1">
    <location>
        <begin position="33"/>
        <end position="47"/>
    </location>
</feature>
<dbReference type="Proteomes" id="UP000475249">
    <property type="component" value="Unassembled WGS sequence"/>
</dbReference>
<evidence type="ECO:0000256" key="2">
    <source>
        <dbReference type="SAM" id="SignalP"/>
    </source>
</evidence>
<dbReference type="PANTHER" id="PTHR38787:SF3">
    <property type="entry name" value="REGULATORY P DOMAIN-CONTAINING PROTEIN"/>
    <property type="match status" value="1"/>
</dbReference>
<dbReference type="PANTHER" id="PTHR38787">
    <property type="entry name" value="REGULATORY P DOMAIN-CONTAINING PROTEIN"/>
    <property type="match status" value="1"/>
</dbReference>
<protein>
    <submittedName>
        <fullName evidence="3">Choice-of-anchor B family protein</fullName>
    </submittedName>
</protein>
<dbReference type="InterPro" id="IPR027589">
    <property type="entry name" value="Choice_anch_B"/>
</dbReference>
<evidence type="ECO:0000313" key="3">
    <source>
        <dbReference type="EMBL" id="NAS10888.1"/>
    </source>
</evidence>
<gene>
    <name evidence="3" type="ORF">GTQ38_02670</name>
</gene>
<keyword evidence="4" id="KW-1185">Reference proteome</keyword>
<feature type="region of interest" description="Disordered" evidence="1">
    <location>
        <begin position="23"/>
        <end position="56"/>
    </location>
</feature>
<dbReference type="AlphaFoldDB" id="A0A6L9E8H4"/>
<dbReference type="PROSITE" id="PS51257">
    <property type="entry name" value="PROKAR_LIPOPROTEIN"/>
    <property type="match status" value="1"/>
</dbReference>
<proteinExistence type="predicted"/>
<reference evidence="3 4" key="1">
    <citation type="submission" date="2020-01" db="EMBL/GenBank/DDBJ databases">
        <title>Bacteria diversity of Porities sp.</title>
        <authorList>
            <person name="Wang G."/>
        </authorList>
    </citation>
    <scope>NUCLEOTIDE SEQUENCE [LARGE SCALE GENOMIC DNA]</scope>
    <source>
        <strain evidence="3 4">R33</strain>
    </source>
</reference>
<dbReference type="EMBL" id="WXYO01000001">
    <property type="protein sequence ID" value="NAS10888.1"/>
    <property type="molecule type" value="Genomic_DNA"/>
</dbReference>
<name>A0A6L9E8H4_9FLAO</name>
<dbReference type="GO" id="GO:0005576">
    <property type="term" value="C:extracellular region"/>
    <property type="evidence" value="ECO:0007669"/>
    <property type="project" value="TreeGrafter"/>
</dbReference>
<feature type="signal peptide" evidence="2">
    <location>
        <begin position="1"/>
        <end position="22"/>
    </location>
</feature>
<evidence type="ECO:0000256" key="1">
    <source>
        <dbReference type="SAM" id="MobiDB-lite"/>
    </source>
</evidence>
<evidence type="ECO:0000313" key="4">
    <source>
        <dbReference type="Proteomes" id="UP000475249"/>
    </source>
</evidence>
<dbReference type="RefSeq" id="WP_161433702.1">
    <property type="nucleotide sequence ID" value="NZ_WXYO01000001.1"/>
</dbReference>